<sequence>MVALLELFMSLRTKKRILTPLEASVVQASKDKAFKQFNVGFFLGGALTWAATWKLNKQLRTSLAGTTALYYGRHRCRRSFNQSVDDVLALEGTQMQMELANVIVNNYWDDPWHMQVLAKHFYMERIYDDTTSDQPNLRWRFRNYFSDNVGYGQRRPNNDYYVDLHKDSPDSSRTVPNNDSDGKKADLDSKQVPVSAVVDAMPDALDEVFGYMAMAEEIHRPTTSSMPPKVLTRHHKRSHRRRRLRHHEVSSEPEQV</sequence>
<gene>
    <name evidence="2" type="ORF">CFOL_v3_25305</name>
</gene>
<evidence type="ECO:0000256" key="1">
    <source>
        <dbReference type="SAM" id="MobiDB-lite"/>
    </source>
</evidence>
<dbReference type="PANTHER" id="PTHR35986:SF1">
    <property type="entry name" value="OS10G0430800 PROTEIN"/>
    <property type="match status" value="1"/>
</dbReference>
<keyword evidence="3" id="KW-1185">Reference proteome</keyword>
<reference evidence="3" key="1">
    <citation type="submission" date="2016-04" db="EMBL/GenBank/DDBJ databases">
        <title>Cephalotus genome sequencing.</title>
        <authorList>
            <person name="Fukushima K."/>
            <person name="Hasebe M."/>
            <person name="Fang X."/>
        </authorList>
    </citation>
    <scope>NUCLEOTIDE SEQUENCE [LARGE SCALE GENOMIC DNA]</scope>
    <source>
        <strain evidence="3">cv. St1</strain>
    </source>
</reference>
<dbReference type="Proteomes" id="UP000187406">
    <property type="component" value="Unassembled WGS sequence"/>
</dbReference>
<feature type="compositionally biased region" description="Basic and acidic residues" evidence="1">
    <location>
        <begin position="180"/>
        <end position="189"/>
    </location>
</feature>
<feature type="region of interest" description="Disordered" evidence="1">
    <location>
        <begin position="219"/>
        <end position="256"/>
    </location>
</feature>
<dbReference type="STRING" id="3775.A0A1Q3CP00"/>
<dbReference type="FunCoup" id="A0A1Q3CP00">
    <property type="interactions" value="1463"/>
</dbReference>
<comment type="caution">
    <text evidence="2">The sequence shown here is derived from an EMBL/GenBank/DDBJ whole genome shotgun (WGS) entry which is preliminary data.</text>
</comment>
<proteinExistence type="predicted"/>
<feature type="region of interest" description="Disordered" evidence="1">
    <location>
        <begin position="165"/>
        <end position="191"/>
    </location>
</feature>
<accession>A0A1Q3CP00</accession>
<evidence type="ECO:0000313" key="2">
    <source>
        <dbReference type="EMBL" id="GAV81852.1"/>
    </source>
</evidence>
<feature type="compositionally biased region" description="Basic residues" evidence="1">
    <location>
        <begin position="231"/>
        <end position="246"/>
    </location>
</feature>
<dbReference type="OrthoDB" id="1899410at2759"/>
<organism evidence="2 3">
    <name type="scientific">Cephalotus follicularis</name>
    <name type="common">Albany pitcher plant</name>
    <dbReference type="NCBI Taxonomy" id="3775"/>
    <lineage>
        <taxon>Eukaryota</taxon>
        <taxon>Viridiplantae</taxon>
        <taxon>Streptophyta</taxon>
        <taxon>Embryophyta</taxon>
        <taxon>Tracheophyta</taxon>
        <taxon>Spermatophyta</taxon>
        <taxon>Magnoliopsida</taxon>
        <taxon>eudicotyledons</taxon>
        <taxon>Gunneridae</taxon>
        <taxon>Pentapetalae</taxon>
        <taxon>rosids</taxon>
        <taxon>fabids</taxon>
        <taxon>Oxalidales</taxon>
        <taxon>Cephalotaceae</taxon>
        <taxon>Cephalotus</taxon>
    </lineage>
</organism>
<dbReference type="InParanoid" id="A0A1Q3CP00"/>
<protein>
    <submittedName>
        <fullName evidence="2">Uncharacterized protein</fullName>
    </submittedName>
</protein>
<dbReference type="PANTHER" id="PTHR35986">
    <property type="entry name" value="EXPRESSED PROTEIN"/>
    <property type="match status" value="1"/>
</dbReference>
<dbReference type="EMBL" id="BDDD01002500">
    <property type="protein sequence ID" value="GAV81852.1"/>
    <property type="molecule type" value="Genomic_DNA"/>
</dbReference>
<dbReference type="AlphaFoldDB" id="A0A1Q3CP00"/>
<evidence type="ECO:0000313" key="3">
    <source>
        <dbReference type="Proteomes" id="UP000187406"/>
    </source>
</evidence>
<name>A0A1Q3CP00_CEPFO</name>